<protein>
    <submittedName>
        <fullName evidence="1">Uncharacterized protein</fullName>
    </submittedName>
</protein>
<dbReference type="AlphaFoldDB" id="A0A1F5WPM4"/>
<accession>A0A1F5WPM4</accession>
<organism evidence="1 2">
    <name type="scientific">Candidatus Giovannonibacteria bacterium RIFCSPHIGHO2_12_FULL_43_15</name>
    <dbReference type="NCBI Taxonomy" id="1798341"/>
    <lineage>
        <taxon>Bacteria</taxon>
        <taxon>Candidatus Giovannoniibacteriota</taxon>
    </lineage>
</organism>
<proteinExistence type="predicted"/>
<gene>
    <name evidence="1" type="ORF">A3F23_01895</name>
</gene>
<name>A0A1F5WPM4_9BACT</name>
<reference evidence="1 2" key="1">
    <citation type="journal article" date="2016" name="Nat. Commun.">
        <title>Thousands of microbial genomes shed light on interconnected biogeochemical processes in an aquifer system.</title>
        <authorList>
            <person name="Anantharaman K."/>
            <person name="Brown C.T."/>
            <person name="Hug L.A."/>
            <person name="Sharon I."/>
            <person name="Castelle C.J."/>
            <person name="Probst A.J."/>
            <person name="Thomas B.C."/>
            <person name="Singh A."/>
            <person name="Wilkins M.J."/>
            <person name="Karaoz U."/>
            <person name="Brodie E.L."/>
            <person name="Williams K.H."/>
            <person name="Hubbard S.S."/>
            <person name="Banfield J.F."/>
        </authorList>
    </citation>
    <scope>NUCLEOTIDE SEQUENCE [LARGE SCALE GENOMIC DNA]</scope>
</reference>
<sequence>MVTVTFPLPEDIEDSVVSHVMDMPASFVNFLLSVDLSLNPSPPARTITKLSLFTVRVVKLEVATRPYESPVDGKVKTISSVTVTAKTDNGKSKLAKIVMRIFLMLLFTVTRFNVKLFRDRC</sequence>
<comment type="caution">
    <text evidence="1">The sequence shown here is derived from an EMBL/GenBank/DDBJ whole genome shotgun (WGS) entry which is preliminary data.</text>
</comment>
<evidence type="ECO:0000313" key="2">
    <source>
        <dbReference type="Proteomes" id="UP000177723"/>
    </source>
</evidence>
<evidence type="ECO:0000313" key="1">
    <source>
        <dbReference type="EMBL" id="OGF77221.1"/>
    </source>
</evidence>
<dbReference type="Proteomes" id="UP000177723">
    <property type="component" value="Unassembled WGS sequence"/>
</dbReference>
<dbReference type="EMBL" id="MFHT01000028">
    <property type="protein sequence ID" value="OGF77221.1"/>
    <property type="molecule type" value="Genomic_DNA"/>
</dbReference>